<feature type="domain" description="GAPS4b N-terminal" evidence="1">
    <location>
        <begin position="16"/>
        <end position="76"/>
    </location>
</feature>
<name>A0A7X5UE64_9GAMM</name>
<dbReference type="InterPro" id="IPR058955">
    <property type="entry name" value="GAPS4b_N"/>
</dbReference>
<organism evidence="2 3">
    <name type="scientific">Luteibacter anthropi</name>
    <dbReference type="NCBI Taxonomy" id="564369"/>
    <lineage>
        <taxon>Bacteria</taxon>
        <taxon>Pseudomonadati</taxon>
        <taxon>Pseudomonadota</taxon>
        <taxon>Gammaproteobacteria</taxon>
        <taxon>Lysobacterales</taxon>
        <taxon>Rhodanobacteraceae</taxon>
        <taxon>Luteibacter</taxon>
    </lineage>
</organism>
<keyword evidence="3" id="KW-1185">Reference proteome</keyword>
<evidence type="ECO:0000259" key="1">
    <source>
        <dbReference type="Pfam" id="PF26110"/>
    </source>
</evidence>
<gene>
    <name evidence="2" type="ORF">HBF25_20950</name>
</gene>
<comment type="caution">
    <text evidence="2">The sequence shown here is derived from an EMBL/GenBank/DDBJ whole genome shotgun (WGS) entry which is preliminary data.</text>
</comment>
<accession>A0A7X5UE64</accession>
<evidence type="ECO:0000313" key="2">
    <source>
        <dbReference type="EMBL" id="NII08860.1"/>
    </source>
</evidence>
<dbReference type="AlphaFoldDB" id="A0A7X5UE64"/>
<reference evidence="2 3" key="1">
    <citation type="submission" date="2020-03" db="EMBL/GenBank/DDBJ databases">
        <authorList>
            <person name="Lai Q."/>
        </authorList>
    </citation>
    <scope>NUCLEOTIDE SEQUENCE [LARGE SCALE GENOMIC DNA]</scope>
    <source>
        <strain evidence="2 3">CCUG 25036</strain>
    </source>
</reference>
<proteinExistence type="predicted"/>
<sequence length="376" mass="42652">MKSQLDTSSTILAGADLRILLNSDHISYGEVHAALKEKGIYVGENEKSTTVPILSATLLTPDNFSRLIEASVDRESQPKVKGSSLELVSDSLDWITPLKDSLFDDSSWLTGESDNVSFVEAPEVIVESSDSIRIPYRLTKSDYSKDWLQRDLRFDGEIIIKKKDGTLLLDFSSSHSSKETEIINKKITINISKILNDASIVTSPEPHQIKFDSFDNEERIRFFKRLTAGFGKIISTGDVDNIEINIDVDGPPLPSDPQISWMKNSVKRMKIDGERLNDVFLISEEKYYKHYHIQKMDVEYPYTQGVNSGKCKICFLFSSSTRAEDDYKKSELTFSCIRLSHGSKVNQDSKKLISKLINENLKNLIDEKYQEILSER</sequence>
<dbReference type="Pfam" id="PF26110">
    <property type="entry name" value="GAPS4b_N"/>
    <property type="match status" value="1"/>
</dbReference>
<dbReference type="EMBL" id="JAARLZ010000016">
    <property type="protein sequence ID" value="NII08860.1"/>
    <property type="molecule type" value="Genomic_DNA"/>
</dbReference>
<dbReference type="RefSeq" id="WP_166952470.1">
    <property type="nucleotide sequence ID" value="NZ_JAARLZ010000016.1"/>
</dbReference>
<protein>
    <recommendedName>
        <fullName evidence="1">GAPS4b N-terminal domain-containing protein</fullName>
    </recommendedName>
</protein>
<dbReference type="Proteomes" id="UP000490980">
    <property type="component" value="Unassembled WGS sequence"/>
</dbReference>
<evidence type="ECO:0000313" key="3">
    <source>
        <dbReference type="Proteomes" id="UP000490980"/>
    </source>
</evidence>